<protein>
    <recommendedName>
        <fullName evidence="4">CCHC-type domain-containing protein</fullName>
    </recommendedName>
</protein>
<comment type="caution">
    <text evidence="2">The sequence shown here is derived from an EMBL/GenBank/DDBJ whole genome shotgun (WGS) entry which is preliminary data.</text>
</comment>
<dbReference type="Proteomes" id="UP001472677">
    <property type="component" value="Unassembled WGS sequence"/>
</dbReference>
<feature type="region of interest" description="Disordered" evidence="1">
    <location>
        <begin position="1"/>
        <end position="82"/>
    </location>
</feature>
<dbReference type="EMBL" id="JBBPBM010000076">
    <property type="protein sequence ID" value="KAK8512031.1"/>
    <property type="molecule type" value="Genomic_DNA"/>
</dbReference>
<evidence type="ECO:0000256" key="1">
    <source>
        <dbReference type="SAM" id="MobiDB-lite"/>
    </source>
</evidence>
<evidence type="ECO:0008006" key="4">
    <source>
        <dbReference type="Google" id="ProtNLM"/>
    </source>
</evidence>
<evidence type="ECO:0000313" key="2">
    <source>
        <dbReference type="EMBL" id="KAK8512031.1"/>
    </source>
</evidence>
<accession>A0ABR2BY29</accession>
<organism evidence="2 3">
    <name type="scientific">Hibiscus sabdariffa</name>
    <name type="common">roselle</name>
    <dbReference type="NCBI Taxonomy" id="183260"/>
    <lineage>
        <taxon>Eukaryota</taxon>
        <taxon>Viridiplantae</taxon>
        <taxon>Streptophyta</taxon>
        <taxon>Embryophyta</taxon>
        <taxon>Tracheophyta</taxon>
        <taxon>Spermatophyta</taxon>
        <taxon>Magnoliopsida</taxon>
        <taxon>eudicotyledons</taxon>
        <taxon>Gunneridae</taxon>
        <taxon>Pentapetalae</taxon>
        <taxon>rosids</taxon>
        <taxon>malvids</taxon>
        <taxon>Malvales</taxon>
        <taxon>Malvaceae</taxon>
        <taxon>Malvoideae</taxon>
        <taxon>Hibiscus</taxon>
    </lineage>
</organism>
<feature type="compositionally biased region" description="Basic and acidic residues" evidence="1">
    <location>
        <begin position="14"/>
        <end position="23"/>
    </location>
</feature>
<feature type="compositionally biased region" description="Low complexity" evidence="1">
    <location>
        <begin position="71"/>
        <end position="82"/>
    </location>
</feature>
<name>A0ABR2BY29_9ROSI</name>
<gene>
    <name evidence="2" type="ORF">V6N12_074715</name>
</gene>
<proteinExistence type="predicted"/>
<keyword evidence="3" id="KW-1185">Reference proteome</keyword>
<sequence length="82" mass="9086">MEPILPPTIMRPPRRPEEMRKNEDDEVVNPKLSKRGQQANCIKCGKTGHGKGTCKGEVGANQPIRRPPPSSQQQQPGRHPSP</sequence>
<evidence type="ECO:0000313" key="3">
    <source>
        <dbReference type="Proteomes" id="UP001472677"/>
    </source>
</evidence>
<feature type="compositionally biased region" description="Pro residues" evidence="1">
    <location>
        <begin position="1"/>
        <end position="10"/>
    </location>
</feature>
<reference evidence="2 3" key="1">
    <citation type="journal article" date="2024" name="G3 (Bethesda)">
        <title>Genome assembly of Hibiscus sabdariffa L. provides insights into metabolisms of medicinal natural products.</title>
        <authorList>
            <person name="Kim T."/>
        </authorList>
    </citation>
    <scope>NUCLEOTIDE SEQUENCE [LARGE SCALE GENOMIC DNA]</scope>
    <source>
        <strain evidence="2">TK-2024</strain>
        <tissue evidence="2">Old leaves</tissue>
    </source>
</reference>